<organism evidence="1 2">
    <name type="scientific">Rhizophagus irregularis</name>
    <dbReference type="NCBI Taxonomy" id="588596"/>
    <lineage>
        <taxon>Eukaryota</taxon>
        <taxon>Fungi</taxon>
        <taxon>Fungi incertae sedis</taxon>
        <taxon>Mucoromycota</taxon>
        <taxon>Glomeromycotina</taxon>
        <taxon>Glomeromycetes</taxon>
        <taxon>Glomerales</taxon>
        <taxon>Glomeraceae</taxon>
        <taxon>Rhizophagus</taxon>
    </lineage>
</organism>
<dbReference type="Proteomes" id="UP000233469">
    <property type="component" value="Unassembled WGS sequence"/>
</dbReference>
<dbReference type="EMBL" id="LLXL01001772">
    <property type="protein sequence ID" value="PKK62942.1"/>
    <property type="molecule type" value="Genomic_DNA"/>
</dbReference>
<reference evidence="1 2" key="1">
    <citation type="submission" date="2016-04" db="EMBL/GenBank/DDBJ databases">
        <title>Genome analyses suggest a sexual origin of heterokaryosis in a supposedly ancient asexual fungus.</title>
        <authorList>
            <person name="Ropars J."/>
            <person name="Sedzielewska K."/>
            <person name="Noel J."/>
            <person name="Charron P."/>
            <person name="Farinelli L."/>
            <person name="Marton T."/>
            <person name="Kruger M."/>
            <person name="Pelin A."/>
            <person name="Brachmann A."/>
            <person name="Corradi N."/>
        </authorList>
    </citation>
    <scope>NUCLEOTIDE SEQUENCE [LARGE SCALE GENOMIC DNA]</scope>
    <source>
        <strain evidence="1 2">C2</strain>
    </source>
</reference>
<evidence type="ECO:0000313" key="1">
    <source>
        <dbReference type="EMBL" id="PKK62942.1"/>
    </source>
</evidence>
<evidence type="ECO:0000313" key="2">
    <source>
        <dbReference type="Proteomes" id="UP000233469"/>
    </source>
</evidence>
<gene>
    <name evidence="1" type="ORF">RhiirC2_758984</name>
</gene>
<name>A0A2N1MMS8_9GLOM</name>
<reference evidence="1 2" key="2">
    <citation type="submission" date="2017-10" db="EMBL/GenBank/DDBJ databases">
        <title>Extensive intraspecific genome diversity in a model arbuscular mycorrhizal fungus.</title>
        <authorList>
            <person name="Chen E.C.H."/>
            <person name="Morin E."/>
            <person name="Baudet D."/>
            <person name="Noel J."/>
            <person name="Ndikumana S."/>
            <person name="Charron P."/>
            <person name="St-Onge C."/>
            <person name="Giorgi J."/>
            <person name="Grigoriev I.V."/>
            <person name="Roux C."/>
            <person name="Martin F.M."/>
            <person name="Corradi N."/>
        </authorList>
    </citation>
    <scope>NUCLEOTIDE SEQUENCE [LARGE SCALE GENOMIC DNA]</scope>
    <source>
        <strain evidence="1 2">C2</strain>
    </source>
</reference>
<accession>A0A2N1MMS8</accession>
<dbReference type="AlphaFoldDB" id="A0A2N1MMS8"/>
<protein>
    <submittedName>
        <fullName evidence="1">Uncharacterized protein</fullName>
    </submittedName>
</protein>
<proteinExistence type="predicted"/>
<comment type="caution">
    <text evidence="1">The sequence shown here is derived from an EMBL/GenBank/DDBJ whole genome shotgun (WGS) entry which is preliminary data.</text>
</comment>
<sequence>MIIYRSFSQKIFYGANNLIDYDIKISLLQYYIILPYYHTLFITSNYSVTEILFITFMIT</sequence>